<evidence type="ECO:0000313" key="1">
    <source>
        <dbReference type="EMBL" id="TQF16546.1"/>
    </source>
</evidence>
<dbReference type="Proteomes" id="UP000315369">
    <property type="component" value="Unassembled WGS sequence"/>
</dbReference>
<dbReference type="AlphaFoldDB" id="A0A540X5K3"/>
<accession>A0A540X5K3</accession>
<sequence length="196" mass="21190">MRVLEQVDASEVVEAGGVPVVLRAVVVKERAEDLIQRFADAFRAGGLHVPPGAEQPQLASGAAMLTAIDMYRGITFTVILQPQDVGVTLVYLGEANHTLRREPGTEGDVASLPPGARQVLRVNDEGSRTLSFLVPMSAGEVDAFYAQALRRDGWRREDGDLTVYTRSGEELRIVHEPAEGGLRSVVLVHRGRSPAP</sequence>
<protein>
    <submittedName>
        <fullName evidence="1">Uncharacterized protein</fullName>
    </submittedName>
</protein>
<name>A0A540X5K3_9BACT</name>
<keyword evidence="2" id="KW-1185">Reference proteome</keyword>
<organism evidence="1 2">
    <name type="scientific">Myxococcus llanfairpwllgwyngyllgogerychwyrndrobwllllantysiliogogogochensis</name>
    <dbReference type="NCBI Taxonomy" id="2590453"/>
    <lineage>
        <taxon>Bacteria</taxon>
        <taxon>Pseudomonadati</taxon>
        <taxon>Myxococcota</taxon>
        <taxon>Myxococcia</taxon>
        <taxon>Myxococcales</taxon>
        <taxon>Cystobacterineae</taxon>
        <taxon>Myxococcaceae</taxon>
        <taxon>Myxococcus</taxon>
    </lineage>
</organism>
<gene>
    <name evidence="1" type="ORF">FJV41_07860</name>
</gene>
<reference evidence="1 2" key="1">
    <citation type="submission" date="2019-06" db="EMBL/GenBank/DDBJ databases">
        <authorList>
            <person name="Livingstone P."/>
            <person name="Whitworth D."/>
        </authorList>
    </citation>
    <scope>NUCLEOTIDE SEQUENCE [LARGE SCALE GENOMIC DNA]</scope>
    <source>
        <strain evidence="1 2">AM401</strain>
    </source>
</reference>
<proteinExistence type="predicted"/>
<dbReference type="EMBL" id="VIFM01000022">
    <property type="protein sequence ID" value="TQF16546.1"/>
    <property type="molecule type" value="Genomic_DNA"/>
</dbReference>
<evidence type="ECO:0000313" key="2">
    <source>
        <dbReference type="Proteomes" id="UP000315369"/>
    </source>
</evidence>
<comment type="caution">
    <text evidence="1">The sequence shown here is derived from an EMBL/GenBank/DDBJ whole genome shotgun (WGS) entry which is preliminary data.</text>
</comment>
<dbReference type="OrthoDB" id="5505883at2"/>